<dbReference type="Proteomes" id="UP000247792">
    <property type="component" value="Unassembled WGS sequence"/>
</dbReference>
<organism evidence="2 3">
    <name type="scientific">Undibacterium pigrum</name>
    <dbReference type="NCBI Taxonomy" id="401470"/>
    <lineage>
        <taxon>Bacteria</taxon>
        <taxon>Pseudomonadati</taxon>
        <taxon>Pseudomonadota</taxon>
        <taxon>Betaproteobacteria</taxon>
        <taxon>Burkholderiales</taxon>
        <taxon>Oxalobacteraceae</taxon>
        <taxon>Undibacterium</taxon>
    </lineage>
</organism>
<evidence type="ECO:0000313" key="3">
    <source>
        <dbReference type="Proteomes" id="UP000247792"/>
    </source>
</evidence>
<name>A0A318JCG8_9BURK</name>
<gene>
    <name evidence="2" type="ORF">DFR42_107179</name>
</gene>
<keyword evidence="1" id="KW-1133">Transmembrane helix</keyword>
<keyword evidence="3" id="KW-1185">Reference proteome</keyword>
<protein>
    <submittedName>
        <fullName evidence="2">Uncharacterized protein</fullName>
    </submittedName>
</protein>
<dbReference type="AlphaFoldDB" id="A0A318JCG8"/>
<dbReference type="RefSeq" id="WP_146218910.1">
    <property type="nucleotide sequence ID" value="NZ_QJKB01000007.1"/>
</dbReference>
<sequence length="109" mass="12380">MNKNRMNKSADKEQLEDTAGFQFFETLLFIITIALFFFVGEKASIRFSGFVMLFFACRTLLIRRLPYGIEGQEPMGYLTGIPAIISGLIGLLLAALMIFRPAQVLDFFR</sequence>
<keyword evidence="1" id="KW-0472">Membrane</keyword>
<proteinExistence type="predicted"/>
<keyword evidence="1" id="KW-0812">Transmembrane</keyword>
<reference evidence="2 3" key="1">
    <citation type="submission" date="2018-05" db="EMBL/GenBank/DDBJ databases">
        <title>Genomic Encyclopedia of Type Strains, Phase IV (KMG-IV): sequencing the most valuable type-strain genomes for metagenomic binning, comparative biology and taxonomic classification.</title>
        <authorList>
            <person name="Goeker M."/>
        </authorList>
    </citation>
    <scope>NUCLEOTIDE SEQUENCE [LARGE SCALE GENOMIC DNA]</scope>
    <source>
        <strain evidence="2 3">DSM 19792</strain>
    </source>
</reference>
<feature type="transmembrane region" description="Helical" evidence="1">
    <location>
        <begin position="21"/>
        <end position="39"/>
    </location>
</feature>
<comment type="caution">
    <text evidence="2">The sequence shown here is derived from an EMBL/GenBank/DDBJ whole genome shotgun (WGS) entry which is preliminary data.</text>
</comment>
<feature type="transmembrane region" description="Helical" evidence="1">
    <location>
        <begin position="75"/>
        <end position="99"/>
    </location>
</feature>
<dbReference type="EMBL" id="QJKB01000007">
    <property type="protein sequence ID" value="PXX41528.1"/>
    <property type="molecule type" value="Genomic_DNA"/>
</dbReference>
<evidence type="ECO:0000256" key="1">
    <source>
        <dbReference type="SAM" id="Phobius"/>
    </source>
</evidence>
<feature type="transmembrane region" description="Helical" evidence="1">
    <location>
        <begin position="45"/>
        <end position="63"/>
    </location>
</feature>
<accession>A0A318JCG8</accession>
<evidence type="ECO:0000313" key="2">
    <source>
        <dbReference type="EMBL" id="PXX41528.1"/>
    </source>
</evidence>